<feature type="transmembrane region" description="Helical" evidence="6">
    <location>
        <begin position="104"/>
        <end position="127"/>
    </location>
</feature>
<dbReference type="Pfam" id="PF00335">
    <property type="entry name" value="Tetraspanin"/>
    <property type="match status" value="1"/>
</dbReference>
<organism evidence="8">
    <name type="scientific">Caligus clemensi</name>
    <name type="common">Sea louse</name>
    <dbReference type="NCBI Taxonomy" id="344056"/>
    <lineage>
        <taxon>Eukaryota</taxon>
        <taxon>Metazoa</taxon>
        <taxon>Ecdysozoa</taxon>
        <taxon>Arthropoda</taxon>
        <taxon>Crustacea</taxon>
        <taxon>Multicrustacea</taxon>
        <taxon>Hexanauplia</taxon>
        <taxon>Copepoda</taxon>
        <taxon>Siphonostomatoida</taxon>
        <taxon>Caligidae</taxon>
        <taxon>Caligus</taxon>
    </lineage>
</organism>
<dbReference type="PRINTS" id="PR00259">
    <property type="entry name" value="TMFOUR"/>
</dbReference>
<evidence type="ECO:0000256" key="7">
    <source>
        <dbReference type="SAM" id="MobiDB-lite"/>
    </source>
</evidence>
<evidence type="ECO:0000256" key="2">
    <source>
        <dbReference type="ARBA" id="ARBA00006840"/>
    </source>
</evidence>
<keyword evidence="4 6" id="KW-1133">Transmembrane helix</keyword>
<feature type="region of interest" description="Disordered" evidence="7">
    <location>
        <begin position="1"/>
        <end position="22"/>
    </location>
</feature>
<feature type="compositionally biased region" description="Basic and acidic residues" evidence="7">
    <location>
        <begin position="13"/>
        <end position="22"/>
    </location>
</feature>
<sequence length="267" mass="29962">MSEKSKYTYHSPSDGKPREDDSRACCSFDCLRFSTHLFNFLLFLTGLALSGVGLWTLLVKHPSLVLLTSGLYDAIAICLVVMGLFVLILSLMGCCGITKRSPRLLMIYSISLIIMILAEAAIGALAYCYRDYINSELRVNLFDKYQREYGSQKSVTDAVDQLQIGMRCCGVGSFEDWKKTEWWNQMDIRQKNLVPGSCCLTPSKFCGVRDHPSNIRYTGCIDRIGKIAGDHMIIIGAVSLGVCIIQVFGVFLALLLYRKMRKTEIFV</sequence>
<evidence type="ECO:0000256" key="1">
    <source>
        <dbReference type="ARBA" id="ARBA00004141"/>
    </source>
</evidence>
<feature type="transmembrane region" description="Helical" evidence="6">
    <location>
        <begin position="37"/>
        <end position="58"/>
    </location>
</feature>
<dbReference type="SUPFAM" id="SSF48652">
    <property type="entry name" value="Tetraspanin"/>
    <property type="match status" value="1"/>
</dbReference>
<reference evidence="8" key="1">
    <citation type="submission" date="2009-03" db="EMBL/GenBank/DDBJ databases">
        <title>Caligus clemensi ESTs and full-length cDNAs.</title>
        <authorList>
            <person name="Yasuike M."/>
            <person name="von Schalburg K."/>
            <person name="Cooper G."/>
            <person name="Leong J."/>
            <person name="Jones S.R.M."/>
            <person name="Koop B.F."/>
        </authorList>
    </citation>
    <scope>NUCLEOTIDE SEQUENCE</scope>
    <source>
        <tissue evidence="8">Whole</tissue>
    </source>
</reference>
<comment type="similarity">
    <text evidence="2 6">Belongs to the tetraspanin (TM4SF) family.</text>
</comment>
<dbReference type="Gene3D" id="1.10.1450.10">
    <property type="entry name" value="Tetraspanin"/>
    <property type="match status" value="1"/>
</dbReference>
<evidence type="ECO:0000256" key="5">
    <source>
        <dbReference type="ARBA" id="ARBA00023136"/>
    </source>
</evidence>
<keyword evidence="5 6" id="KW-0472">Membrane</keyword>
<comment type="subcellular location">
    <subcellularLocation>
        <location evidence="1 6">Membrane</location>
        <topology evidence="1 6">Multi-pass membrane protein</topology>
    </subcellularLocation>
</comment>
<dbReference type="GO" id="GO:0005886">
    <property type="term" value="C:plasma membrane"/>
    <property type="evidence" value="ECO:0007669"/>
    <property type="project" value="TreeGrafter"/>
</dbReference>
<feature type="transmembrane region" description="Helical" evidence="6">
    <location>
        <begin position="232"/>
        <end position="257"/>
    </location>
</feature>
<evidence type="ECO:0000256" key="6">
    <source>
        <dbReference type="RuleBase" id="RU361218"/>
    </source>
</evidence>
<dbReference type="PIRSF" id="PIRSF002419">
    <property type="entry name" value="Tetraspanin"/>
    <property type="match status" value="1"/>
</dbReference>
<evidence type="ECO:0000256" key="4">
    <source>
        <dbReference type="ARBA" id="ARBA00022989"/>
    </source>
</evidence>
<evidence type="ECO:0000256" key="3">
    <source>
        <dbReference type="ARBA" id="ARBA00022692"/>
    </source>
</evidence>
<keyword evidence="3 6" id="KW-0812">Transmembrane</keyword>
<accession>C1BZY4</accession>
<dbReference type="EMBL" id="BT080163">
    <property type="protein sequence ID" value="ACO14587.1"/>
    <property type="molecule type" value="mRNA"/>
</dbReference>
<proteinExistence type="evidence at transcript level"/>
<dbReference type="InterPro" id="IPR018499">
    <property type="entry name" value="Tetraspanin/Peripherin"/>
</dbReference>
<name>C1BZY4_CALCM</name>
<evidence type="ECO:0000313" key="8">
    <source>
        <dbReference type="EMBL" id="ACO14587.1"/>
    </source>
</evidence>
<dbReference type="InterPro" id="IPR000301">
    <property type="entry name" value="Tetraspanin_animals"/>
</dbReference>
<feature type="transmembrane region" description="Helical" evidence="6">
    <location>
        <begin position="70"/>
        <end position="92"/>
    </location>
</feature>
<dbReference type="InterPro" id="IPR008952">
    <property type="entry name" value="Tetraspanin_EC2_sf"/>
</dbReference>
<dbReference type="PANTHER" id="PTHR19282:SF544">
    <property type="entry name" value="TETRASPANIN"/>
    <property type="match status" value="1"/>
</dbReference>
<gene>
    <name evidence="8" type="primary">CD151</name>
</gene>
<protein>
    <recommendedName>
        <fullName evidence="6">Tetraspanin</fullName>
    </recommendedName>
</protein>
<dbReference type="PANTHER" id="PTHR19282">
    <property type="entry name" value="TETRASPANIN"/>
    <property type="match status" value="1"/>
</dbReference>
<dbReference type="AlphaFoldDB" id="C1BZY4"/>